<evidence type="ECO:0000313" key="3">
    <source>
        <dbReference type="EMBL" id="KAG5634223.1"/>
    </source>
</evidence>
<dbReference type="InterPro" id="IPR036881">
    <property type="entry name" value="Glyco_hydro_3_C_sf"/>
</dbReference>
<dbReference type="GO" id="GO:0004553">
    <property type="term" value="F:hydrolase activity, hydrolyzing O-glycosyl compounds"/>
    <property type="evidence" value="ECO:0007669"/>
    <property type="project" value="InterPro"/>
</dbReference>
<dbReference type="Gene3D" id="3.40.50.1700">
    <property type="entry name" value="Glycoside hydrolase family 3 C-terminal domain"/>
    <property type="match status" value="1"/>
</dbReference>
<dbReference type="PANTHER" id="PTHR30480">
    <property type="entry name" value="BETA-HEXOSAMINIDASE-RELATED"/>
    <property type="match status" value="1"/>
</dbReference>
<dbReference type="EMBL" id="JABCKV010003933">
    <property type="protein sequence ID" value="KAG5634223.1"/>
    <property type="molecule type" value="Genomic_DNA"/>
</dbReference>
<dbReference type="PANTHER" id="PTHR30480:SF16">
    <property type="entry name" value="GLYCOSIDE HYDROLASE FAMILY 3 DOMAIN PROTEIN"/>
    <property type="match status" value="1"/>
</dbReference>
<reference evidence="3" key="1">
    <citation type="submission" date="2020-07" db="EMBL/GenBank/DDBJ databases">
        <authorList>
            <person name="Nieuwenhuis M."/>
            <person name="Van De Peppel L.J.J."/>
        </authorList>
    </citation>
    <scope>NUCLEOTIDE SEQUENCE</scope>
    <source>
        <strain evidence="3">AP01</strain>
        <tissue evidence="3">Mycelium</tissue>
    </source>
</reference>
<dbReference type="AlphaFoldDB" id="A0A9P7FM19"/>
<dbReference type="GO" id="GO:0005975">
    <property type="term" value="P:carbohydrate metabolic process"/>
    <property type="evidence" value="ECO:0007669"/>
    <property type="project" value="InterPro"/>
</dbReference>
<evidence type="ECO:0000313" key="4">
    <source>
        <dbReference type="Proteomes" id="UP000775547"/>
    </source>
</evidence>
<accession>A0A9P7FM19</accession>
<reference evidence="3" key="2">
    <citation type="submission" date="2021-10" db="EMBL/GenBank/DDBJ databases">
        <title>Phylogenomics reveals ancestral predisposition of the termite-cultivated fungus Termitomyces towards a domesticated lifestyle.</title>
        <authorList>
            <person name="Auxier B."/>
            <person name="Grum-Grzhimaylo A."/>
            <person name="Cardenas M.E."/>
            <person name="Lodge J.D."/>
            <person name="Laessoe T."/>
            <person name="Pedersen O."/>
            <person name="Smith M.E."/>
            <person name="Kuyper T.W."/>
            <person name="Franco-Molano E.A."/>
            <person name="Baroni T.J."/>
            <person name="Aanen D.K."/>
        </authorList>
    </citation>
    <scope>NUCLEOTIDE SEQUENCE</scope>
    <source>
        <strain evidence="3">AP01</strain>
        <tissue evidence="3">Mycelium</tissue>
    </source>
</reference>
<dbReference type="GO" id="GO:0009254">
    <property type="term" value="P:peptidoglycan turnover"/>
    <property type="evidence" value="ECO:0007669"/>
    <property type="project" value="TreeGrafter"/>
</dbReference>
<organism evidence="3 4">
    <name type="scientific">Asterophora parasitica</name>
    <dbReference type="NCBI Taxonomy" id="117018"/>
    <lineage>
        <taxon>Eukaryota</taxon>
        <taxon>Fungi</taxon>
        <taxon>Dikarya</taxon>
        <taxon>Basidiomycota</taxon>
        <taxon>Agaricomycotina</taxon>
        <taxon>Agaricomycetes</taxon>
        <taxon>Agaricomycetidae</taxon>
        <taxon>Agaricales</taxon>
        <taxon>Tricholomatineae</taxon>
        <taxon>Lyophyllaceae</taxon>
        <taxon>Asterophora</taxon>
    </lineage>
</organism>
<name>A0A9P7FM19_9AGAR</name>
<protein>
    <submittedName>
        <fullName evidence="3">Uncharacterized protein</fullName>
    </submittedName>
</protein>
<dbReference type="InterPro" id="IPR050226">
    <property type="entry name" value="NagZ_Beta-hexosaminidase"/>
</dbReference>
<keyword evidence="4" id="KW-1185">Reference proteome</keyword>
<dbReference type="OrthoDB" id="4215304at2759"/>
<comment type="caution">
    <text evidence="3">The sequence shown here is derived from an EMBL/GenBank/DDBJ whole genome shotgun (WGS) entry which is preliminary data.</text>
</comment>
<sequence>MVCHTYERHVGSVKSVYDAVEKGRLDVAELVNGGKRVEALKDVFVGGWKDVLGDDDEKFEKEWKKLKAANAELSKKAYRTSTAVLWGKEKLPLKVAESKEVLLLTPAMESLNRAVDDADGVLRDGSGRVRNTAGAAYLALAEQVQVRAKTKHVVYASDSELVAPGGDLDAVVFVLRNADRAVWQRQYLLKLLEILQENVPVVLLASCGPYDLVGEDEETLRKRTA</sequence>
<keyword evidence="2" id="KW-0378">Hydrolase</keyword>
<evidence type="ECO:0000256" key="1">
    <source>
        <dbReference type="ARBA" id="ARBA00005336"/>
    </source>
</evidence>
<evidence type="ECO:0000256" key="2">
    <source>
        <dbReference type="ARBA" id="ARBA00022801"/>
    </source>
</evidence>
<feature type="non-terminal residue" evidence="3">
    <location>
        <position position="225"/>
    </location>
</feature>
<proteinExistence type="inferred from homology"/>
<dbReference type="Proteomes" id="UP000775547">
    <property type="component" value="Unassembled WGS sequence"/>
</dbReference>
<gene>
    <name evidence="3" type="ORF">DXG03_006053</name>
</gene>
<comment type="similarity">
    <text evidence="1">Belongs to the glycosyl hydrolase 3 family.</text>
</comment>